<evidence type="ECO:0000313" key="3">
    <source>
        <dbReference type="Proteomes" id="UP000053257"/>
    </source>
</evidence>
<gene>
    <name evidence="2" type="ORF">PHLGIDRAFT_144990</name>
</gene>
<organism evidence="2 3">
    <name type="scientific">Phlebiopsis gigantea (strain 11061_1 CR5-6)</name>
    <name type="common">White-rot fungus</name>
    <name type="synonym">Peniophora gigantea</name>
    <dbReference type="NCBI Taxonomy" id="745531"/>
    <lineage>
        <taxon>Eukaryota</taxon>
        <taxon>Fungi</taxon>
        <taxon>Dikarya</taxon>
        <taxon>Basidiomycota</taxon>
        <taxon>Agaricomycotina</taxon>
        <taxon>Agaricomycetes</taxon>
        <taxon>Polyporales</taxon>
        <taxon>Phanerochaetaceae</taxon>
        <taxon>Phlebiopsis</taxon>
    </lineage>
</organism>
<accession>A0A0C3RVZ3</accession>
<name>A0A0C3RVZ3_PHLG1</name>
<evidence type="ECO:0000256" key="1">
    <source>
        <dbReference type="SAM" id="MobiDB-lite"/>
    </source>
</evidence>
<feature type="region of interest" description="Disordered" evidence="1">
    <location>
        <begin position="58"/>
        <end position="121"/>
    </location>
</feature>
<feature type="region of interest" description="Disordered" evidence="1">
    <location>
        <begin position="177"/>
        <end position="200"/>
    </location>
</feature>
<proteinExistence type="predicted"/>
<sequence>MTRTEPKQCRRWWPLSNMQAIRPPPALPVCAVRRLVRLAQANCAAISLCASLVSVGGEKNKTTPPSHTRHAHRPVTPVTPRPASAHLPPCAGRGRMLARRASARAGGRSRGRDAASTGSSDFRNLSRVRCSPWSDRDLRWVLRVPLQLCPYHRLPLQTSCLAFRSMSPLLLSVDALPAPPSPPPERPFPPPGGARSSMCY</sequence>
<keyword evidence="3" id="KW-1185">Reference proteome</keyword>
<evidence type="ECO:0000313" key="2">
    <source>
        <dbReference type="EMBL" id="KIP05621.1"/>
    </source>
</evidence>
<dbReference type="HOGENOM" id="CLU_1366699_0_0_1"/>
<dbReference type="AlphaFoldDB" id="A0A0C3RVZ3"/>
<feature type="compositionally biased region" description="Pro residues" evidence="1">
    <location>
        <begin position="177"/>
        <end position="192"/>
    </location>
</feature>
<reference evidence="2 3" key="1">
    <citation type="journal article" date="2014" name="PLoS Genet.">
        <title>Analysis of the Phlebiopsis gigantea genome, transcriptome and secretome provides insight into its pioneer colonization strategies of wood.</title>
        <authorList>
            <person name="Hori C."/>
            <person name="Ishida T."/>
            <person name="Igarashi K."/>
            <person name="Samejima M."/>
            <person name="Suzuki H."/>
            <person name="Master E."/>
            <person name="Ferreira P."/>
            <person name="Ruiz-Duenas F.J."/>
            <person name="Held B."/>
            <person name="Canessa P."/>
            <person name="Larrondo L.F."/>
            <person name="Schmoll M."/>
            <person name="Druzhinina I.S."/>
            <person name="Kubicek C.P."/>
            <person name="Gaskell J.A."/>
            <person name="Kersten P."/>
            <person name="St John F."/>
            <person name="Glasner J."/>
            <person name="Sabat G."/>
            <person name="Splinter BonDurant S."/>
            <person name="Syed K."/>
            <person name="Yadav J."/>
            <person name="Mgbeahuruike A.C."/>
            <person name="Kovalchuk A."/>
            <person name="Asiegbu F.O."/>
            <person name="Lackner G."/>
            <person name="Hoffmeister D."/>
            <person name="Rencoret J."/>
            <person name="Gutierrez A."/>
            <person name="Sun H."/>
            <person name="Lindquist E."/>
            <person name="Barry K."/>
            <person name="Riley R."/>
            <person name="Grigoriev I.V."/>
            <person name="Henrissat B."/>
            <person name="Kues U."/>
            <person name="Berka R.M."/>
            <person name="Martinez A.T."/>
            <person name="Covert S.F."/>
            <person name="Blanchette R.A."/>
            <person name="Cullen D."/>
        </authorList>
    </citation>
    <scope>NUCLEOTIDE SEQUENCE [LARGE SCALE GENOMIC DNA]</scope>
    <source>
        <strain evidence="2 3">11061_1 CR5-6</strain>
    </source>
</reference>
<dbReference type="EMBL" id="KN840538">
    <property type="protein sequence ID" value="KIP05621.1"/>
    <property type="molecule type" value="Genomic_DNA"/>
</dbReference>
<dbReference type="Proteomes" id="UP000053257">
    <property type="component" value="Unassembled WGS sequence"/>
</dbReference>
<protein>
    <submittedName>
        <fullName evidence="2">Uncharacterized protein</fullName>
    </submittedName>
</protein>